<keyword evidence="3" id="KW-1185">Reference proteome</keyword>
<dbReference type="PANTHER" id="PTHR31905">
    <property type="entry name" value="COILED-COIL DOMAIN-CONTAINING PROTEIN 58"/>
    <property type="match status" value="1"/>
</dbReference>
<dbReference type="GO" id="GO:0005758">
    <property type="term" value="C:mitochondrial intermembrane space"/>
    <property type="evidence" value="ECO:0007669"/>
    <property type="project" value="InterPro"/>
</dbReference>
<comment type="similarity">
    <text evidence="1">Belongs to the MIX23 family.</text>
</comment>
<accession>A0A9W8HZ98</accession>
<gene>
    <name evidence="2" type="ORF">H4R20_001607</name>
</gene>
<dbReference type="PANTHER" id="PTHR31905:SF2">
    <property type="entry name" value="PROTEIN MIX23"/>
    <property type="match status" value="1"/>
</dbReference>
<name>A0A9W8HZ98_9FUNG</name>
<evidence type="ECO:0000313" key="2">
    <source>
        <dbReference type="EMBL" id="KAJ2806657.1"/>
    </source>
</evidence>
<dbReference type="OrthoDB" id="5593818at2759"/>
<evidence type="ECO:0000313" key="3">
    <source>
        <dbReference type="Proteomes" id="UP001140094"/>
    </source>
</evidence>
<organism evidence="2 3">
    <name type="scientific">Coemansia guatemalensis</name>
    <dbReference type="NCBI Taxonomy" id="2761395"/>
    <lineage>
        <taxon>Eukaryota</taxon>
        <taxon>Fungi</taxon>
        <taxon>Fungi incertae sedis</taxon>
        <taxon>Zoopagomycota</taxon>
        <taxon>Kickxellomycotina</taxon>
        <taxon>Kickxellomycetes</taxon>
        <taxon>Kickxellales</taxon>
        <taxon>Kickxellaceae</taxon>
        <taxon>Coemansia</taxon>
    </lineage>
</organism>
<dbReference type="Proteomes" id="UP001140094">
    <property type="component" value="Unassembled WGS sequence"/>
</dbReference>
<comment type="caution">
    <text evidence="2">The sequence shown here is derived from an EMBL/GenBank/DDBJ whole genome shotgun (WGS) entry which is preliminary data.</text>
</comment>
<reference evidence="2" key="1">
    <citation type="submission" date="2022-07" db="EMBL/GenBank/DDBJ databases">
        <title>Phylogenomic reconstructions and comparative analyses of Kickxellomycotina fungi.</title>
        <authorList>
            <person name="Reynolds N.K."/>
            <person name="Stajich J.E."/>
            <person name="Barry K."/>
            <person name="Grigoriev I.V."/>
            <person name="Crous P."/>
            <person name="Smith M.E."/>
        </authorList>
    </citation>
    <scope>NUCLEOTIDE SEQUENCE</scope>
    <source>
        <strain evidence="2">NRRL 1565</strain>
    </source>
</reference>
<evidence type="ECO:0000256" key="1">
    <source>
        <dbReference type="ARBA" id="ARBA00024204"/>
    </source>
</evidence>
<proteinExistence type="inferred from homology"/>
<sequence length="150" mass="17521">MSSGLETIQELKERARASNVEISERVCLDMSRFKAVLHELRRVDDNIMLRMNTTNTADADDCKALFAVLQTAYARREHDIRFCVDVLDRKIDERKKQNSPSFSLQTQRDWINNELSVENIVRRRSLDVFKSRCPFIELPEVFVEVSGQKK</sequence>
<dbReference type="InterPro" id="IPR019171">
    <property type="entry name" value="MIX23"/>
</dbReference>
<dbReference type="Pfam" id="PF09774">
    <property type="entry name" value="MIX23"/>
    <property type="match status" value="1"/>
</dbReference>
<protein>
    <submittedName>
        <fullName evidence="2">Uncharacterized protein</fullName>
    </submittedName>
</protein>
<dbReference type="AlphaFoldDB" id="A0A9W8HZ98"/>
<dbReference type="EMBL" id="JANBUO010000171">
    <property type="protein sequence ID" value="KAJ2806657.1"/>
    <property type="molecule type" value="Genomic_DNA"/>
</dbReference>